<comment type="caution">
    <text evidence="3">The sequence shown here is derived from an EMBL/GenBank/DDBJ whole genome shotgun (WGS) entry which is preliminary data.</text>
</comment>
<accession>A0A5B0WUX9</accession>
<evidence type="ECO:0000313" key="4">
    <source>
        <dbReference type="Proteomes" id="UP000323708"/>
    </source>
</evidence>
<evidence type="ECO:0000313" key="3">
    <source>
        <dbReference type="EMBL" id="KAA1189689.1"/>
    </source>
</evidence>
<reference evidence="3 4" key="1">
    <citation type="submission" date="2019-09" db="EMBL/GenBank/DDBJ databases">
        <authorList>
            <person name="Chen X.-Y."/>
        </authorList>
    </citation>
    <scope>NUCLEOTIDE SEQUENCE [LARGE SCALE GENOMIC DNA]</scope>
    <source>
        <strain evidence="3 4">NY5</strain>
    </source>
</reference>
<keyword evidence="2" id="KW-0732">Signal</keyword>
<keyword evidence="4" id="KW-1185">Reference proteome</keyword>
<gene>
    <name evidence="3" type="ORF">F0M18_15175</name>
</gene>
<feature type="chain" id="PRO_5022981262" evidence="2">
    <location>
        <begin position="23"/>
        <end position="109"/>
    </location>
</feature>
<dbReference type="Proteomes" id="UP000323708">
    <property type="component" value="Unassembled WGS sequence"/>
</dbReference>
<sequence length="109" mass="11957">MKTLLTAISTVTLLTVAGSVHAGPEKDCLLEGTVYKSGEAGQEQTDIKFHSAKRYDEDANCRVRRGEKLEFKLPEDPRLQDAPSGSSVKYRYQKHEDGSSKTELVSVGA</sequence>
<dbReference type="AlphaFoldDB" id="A0A5B0WUX9"/>
<proteinExistence type="predicted"/>
<organism evidence="3 4">
    <name type="scientific">Pseudohalioglobus sediminis</name>
    <dbReference type="NCBI Taxonomy" id="2606449"/>
    <lineage>
        <taxon>Bacteria</taxon>
        <taxon>Pseudomonadati</taxon>
        <taxon>Pseudomonadota</taxon>
        <taxon>Gammaproteobacteria</taxon>
        <taxon>Cellvibrionales</taxon>
        <taxon>Halieaceae</taxon>
        <taxon>Pseudohalioglobus</taxon>
    </lineage>
</organism>
<dbReference type="RefSeq" id="WP_149612299.1">
    <property type="nucleotide sequence ID" value="NZ_VTUX01000007.1"/>
</dbReference>
<dbReference type="EMBL" id="VTUX01000007">
    <property type="protein sequence ID" value="KAA1189689.1"/>
    <property type="molecule type" value="Genomic_DNA"/>
</dbReference>
<evidence type="ECO:0000256" key="2">
    <source>
        <dbReference type="SAM" id="SignalP"/>
    </source>
</evidence>
<feature type="region of interest" description="Disordered" evidence="1">
    <location>
        <begin position="72"/>
        <end position="109"/>
    </location>
</feature>
<feature type="signal peptide" evidence="2">
    <location>
        <begin position="1"/>
        <end position="22"/>
    </location>
</feature>
<evidence type="ECO:0000256" key="1">
    <source>
        <dbReference type="SAM" id="MobiDB-lite"/>
    </source>
</evidence>
<name>A0A5B0WUX9_9GAMM</name>
<protein>
    <submittedName>
        <fullName evidence="3">Uncharacterized protein</fullName>
    </submittedName>
</protein>